<dbReference type="PROSITE" id="PS00383">
    <property type="entry name" value="TYR_PHOSPHATASE_1"/>
    <property type="match status" value="2"/>
</dbReference>
<protein>
    <recommendedName>
        <fullName evidence="2">protein-tyrosine-phosphatase</fullName>
        <ecNumber evidence="2">3.1.3.48</ecNumber>
    </recommendedName>
</protein>
<dbReference type="InterPro" id="IPR013783">
    <property type="entry name" value="Ig-like_fold"/>
</dbReference>
<dbReference type="FunFam" id="3.90.190.10:FF:000062">
    <property type="entry name" value="Receptor-type tyrosine-protein phosphatase kappa"/>
    <property type="match status" value="1"/>
</dbReference>
<feature type="domain" description="Fibronectin type-III" evidence="18">
    <location>
        <begin position="545"/>
        <end position="643"/>
    </location>
</feature>
<dbReference type="InterPro" id="IPR036116">
    <property type="entry name" value="FN3_sf"/>
</dbReference>
<dbReference type="FunFam" id="3.90.190.10:FF:000102">
    <property type="entry name" value="Receptor-type tyrosine-protein phosphatase"/>
    <property type="match status" value="1"/>
</dbReference>
<evidence type="ECO:0000313" key="20">
    <source>
        <dbReference type="RefSeq" id="XP_022101629.1"/>
    </source>
</evidence>
<keyword evidence="11" id="KW-1015">Disulfide bond</keyword>
<name>A0A8B7Z7J9_ACAPL</name>
<evidence type="ECO:0000256" key="4">
    <source>
        <dbReference type="ARBA" id="ARBA00022729"/>
    </source>
</evidence>
<dbReference type="Gene3D" id="2.60.40.10">
    <property type="entry name" value="Immunoglobulins"/>
    <property type="match status" value="19"/>
</dbReference>
<dbReference type="InterPro" id="IPR003595">
    <property type="entry name" value="Tyr_Pase_cat"/>
</dbReference>
<feature type="transmembrane region" description="Helical" evidence="13">
    <location>
        <begin position="2489"/>
        <end position="2510"/>
    </location>
</feature>
<evidence type="ECO:0000259" key="18">
    <source>
        <dbReference type="PROSITE" id="PS50853"/>
    </source>
</evidence>
<dbReference type="Pfam" id="PF00041">
    <property type="entry name" value="fn3"/>
    <property type="match status" value="17"/>
</dbReference>
<dbReference type="RefSeq" id="XP_022101629.1">
    <property type="nucleotide sequence ID" value="XM_022245937.1"/>
</dbReference>
<dbReference type="CDD" id="cd00054">
    <property type="entry name" value="EGF_CA"/>
    <property type="match status" value="1"/>
</dbReference>
<feature type="domain" description="Fibronectin type-III" evidence="18">
    <location>
        <begin position="744"/>
        <end position="857"/>
    </location>
</feature>
<comment type="catalytic activity">
    <reaction evidence="10">
        <text>O-phospho-L-tyrosyl-[protein] + H2O = L-tyrosyl-[protein] + phosphate</text>
        <dbReference type="Rhea" id="RHEA:10684"/>
        <dbReference type="Rhea" id="RHEA-COMP:10136"/>
        <dbReference type="Rhea" id="RHEA-COMP:20101"/>
        <dbReference type="ChEBI" id="CHEBI:15377"/>
        <dbReference type="ChEBI" id="CHEBI:43474"/>
        <dbReference type="ChEBI" id="CHEBI:46858"/>
        <dbReference type="ChEBI" id="CHEBI:61978"/>
        <dbReference type="EC" id="3.1.3.48"/>
    </reaction>
</comment>
<evidence type="ECO:0000256" key="5">
    <source>
        <dbReference type="ARBA" id="ARBA00022801"/>
    </source>
</evidence>
<dbReference type="CDD" id="cd00063">
    <property type="entry name" value="FN3"/>
    <property type="match status" value="19"/>
</dbReference>
<dbReference type="PROSITE" id="PS01186">
    <property type="entry name" value="EGF_2"/>
    <property type="match status" value="1"/>
</dbReference>
<feature type="domain" description="Fibronectin type-III" evidence="18">
    <location>
        <begin position="1845"/>
        <end position="1946"/>
    </location>
</feature>
<feature type="disulfide bond" evidence="11">
    <location>
        <begin position="226"/>
        <end position="235"/>
    </location>
</feature>
<evidence type="ECO:0000313" key="19">
    <source>
        <dbReference type="Proteomes" id="UP000694845"/>
    </source>
</evidence>
<keyword evidence="6" id="KW-0904">Protein phosphatase</keyword>
<dbReference type="InterPro" id="IPR003961">
    <property type="entry name" value="FN3_dom"/>
</dbReference>
<feature type="domain" description="Fibronectin type-III" evidence="18">
    <location>
        <begin position="937"/>
        <end position="1039"/>
    </location>
</feature>
<keyword evidence="19" id="KW-1185">Reference proteome</keyword>
<gene>
    <name evidence="20" type="primary">LOC110985139</name>
</gene>
<feature type="compositionally biased region" description="Polar residues" evidence="12">
    <location>
        <begin position="631"/>
        <end position="644"/>
    </location>
</feature>
<evidence type="ECO:0000256" key="1">
    <source>
        <dbReference type="ARBA" id="ARBA00004479"/>
    </source>
</evidence>
<dbReference type="InterPro" id="IPR050713">
    <property type="entry name" value="RTP_Phos/Ushers"/>
</dbReference>
<dbReference type="SMART" id="SM00194">
    <property type="entry name" value="PTPc"/>
    <property type="match status" value="2"/>
</dbReference>
<organism evidence="19 20">
    <name type="scientific">Acanthaster planci</name>
    <name type="common">Crown-of-thorns starfish</name>
    <dbReference type="NCBI Taxonomy" id="133434"/>
    <lineage>
        <taxon>Eukaryota</taxon>
        <taxon>Metazoa</taxon>
        <taxon>Echinodermata</taxon>
        <taxon>Eleutherozoa</taxon>
        <taxon>Asterozoa</taxon>
        <taxon>Asteroidea</taxon>
        <taxon>Valvatacea</taxon>
        <taxon>Valvatida</taxon>
        <taxon>Acanthasteridae</taxon>
        <taxon>Acanthaster</taxon>
    </lineage>
</organism>
<dbReference type="InterPro" id="IPR057598">
    <property type="entry name" value="Fn3_PTPRU"/>
</dbReference>
<comment type="caution">
    <text evidence="11">Lacks conserved residue(s) required for the propagation of feature annotation.</text>
</comment>
<keyword evidence="4 14" id="KW-0732">Signal</keyword>
<feature type="domain" description="Fibronectin type-III" evidence="18">
    <location>
        <begin position="2251"/>
        <end position="2355"/>
    </location>
</feature>
<accession>A0A8B7Z7J9</accession>
<feature type="region of interest" description="Disordered" evidence="12">
    <location>
        <begin position="627"/>
        <end position="649"/>
    </location>
</feature>
<feature type="signal peptide" evidence="14">
    <location>
        <begin position="1"/>
        <end position="25"/>
    </location>
</feature>
<keyword evidence="8 13" id="KW-0472">Membrane</keyword>
<dbReference type="Proteomes" id="UP000694845">
    <property type="component" value="Unplaced"/>
</dbReference>
<keyword evidence="9" id="KW-0325">Glycoprotein</keyword>
<dbReference type="GO" id="GO:0016020">
    <property type="term" value="C:membrane"/>
    <property type="evidence" value="ECO:0007669"/>
    <property type="project" value="UniProtKB-SubCell"/>
</dbReference>
<feature type="domain" description="Fibronectin type-III" evidence="18">
    <location>
        <begin position="1337"/>
        <end position="1439"/>
    </location>
</feature>
<dbReference type="InterPro" id="IPR016130">
    <property type="entry name" value="Tyr_Pase_AS"/>
</dbReference>
<feature type="domain" description="Tyrosine-protein phosphatase" evidence="16">
    <location>
        <begin position="2608"/>
        <end position="2864"/>
    </location>
</feature>
<dbReference type="InterPro" id="IPR029021">
    <property type="entry name" value="Prot-tyrosine_phosphatase-like"/>
</dbReference>
<dbReference type="OrthoDB" id="1668230at2759"/>
<feature type="domain" description="Fibronectin type-III" evidence="18">
    <location>
        <begin position="644"/>
        <end position="740"/>
    </location>
</feature>
<feature type="domain" description="Fibronectin type-III" evidence="18">
    <location>
        <begin position="1242"/>
        <end position="1336"/>
    </location>
</feature>
<dbReference type="KEGG" id="aplc:110985139"/>
<dbReference type="Gene3D" id="3.90.190.10">
    <property type="entry name" value="Protein tyrosine phosphatase superfamily"/>
    <property type="match status" value="2"/>
</dbReference>
<keyword evidence="7 13" id="KW-1133">Transmembrane helix</keyword>
<comment type="subcellular location">
    <subcellularLocation>
        <location evidence="1">Membrane</location>
        <topology evidence="1">Single-pass type I membrane protein</topology>
    </subcellularLocation>
</comment>
<evidence type="ECO:0000256" key="13">
    <source>
        <dbReference type="SAM" id="Phobius"/>
    </source>
</evidence>
<evidence type="ECO:0000259" key="16">
    <source>
        <dbReference type="PROSITE" id="PS50055"/>
    </source>
</evidence>
<dbReference type="GeneID" id="110985139"/>
<feature type="domain" description="Fibronectin type-III" evidence="18">
    <location>
        <begin position="1744"/>
        <end position="1844"/>
    </location>
</feature>
<dbReference type="SMART" id="SM00060">
    <property type="entry name" value="FN3"/>
    <property type="match status" value="20"/>
</dbReference>
<feature type="domain" description="EGF-like" evidence="15">
    <location>
        <begin position="200"/>
        <end position="236"/>
    </location>
</feature>
<feature type="domain" description="Tyrosine specific protein phosphatases" evidence="17">
    <location>
        <begin position="3079"/>
        <end position="3152"/>
    </location>
</feature>
<dbReference type="Pfam" id="PF00102">
    <property type="entry name" value="Y_phosphatase"/>
    <property type="match status" value="2"/>
</dbReference>
<keyword evidence="3 13" id="KW-0812">Transmembrane</keyword>
<evidence type="ECO:0000256" key="3">
    <source>
        <dbReference type="ARBA" id="ARBA00022692"/>
    </source>
</evidence>
<dbReference type="PANTHER" id="PTHR46957:SF6">
    <property type="entry name" value="PROTEIN-TYROSINE-PHOSPHATASE"/>
    <property type="match status" value="1"/>
</dbReference>
<dbReference type="SUPFAM" id="SSF49265">
    <property type="entry name" value="Fibronectin type III"/>
    <property type="match status" value="11"/>
</dbReference>
<dbReference type="InterPro" id="IPR000242">
    <property type="entry name" value="PTP_cat"/>
</dbReference>
<dbReference type="PROSITE" id="PS50853">
    <property type="entry name" value="FN3"/>
    <property type="match status" value="17"/>
</dbReference>
<feature type="domain" description="Tyrosine specific protein phosphatases" evidence="17">
    <location>
        <begin position="2784"/>
        <end position="2855"/>
    </location>
</feature>
<dbReference type="PANTHER" id="PTHR46957">
    <property type="entry name" value="CYTOKINE RECEPTOR"/>
    <property type="match status" value="1"/>
</dbReference>
<evidence type="ECO:0000256" key="14">
    <source>
        <dbReference type="SAM" id="SignalP"/>
    </source>
</evidence>
<dbReference type="Pfam" id="PF23144">
    <property type="entry name" value="Fn3_PTPRU"/>
    <property type="match status" value="1"/>
</dbReference>
<dbReference type="SUPFAM" id="SSF52799">
    <property type="entry name" value="(Phosphotyrosine protein) phosphatases II"/>
    <property type="match status" value="2"/>
</dbReference>
<reference evidence="20" key="1">
    <citation type="submission" date="2025-08" db="UniProtKB">
        <authorList>
            <consortium name="RefSeq"/>
        </authorList>
    </citation>
    <scope>IDENTIFICATION</scope>
</reference>
<evidence type="ECO:0000256" key="11">
    <source>
        <dbReference type="PROSITE-ProRule" id="PRU00076"/>
    </source>
</evidence>
<dbReference type="EC" id="3.1.3.48" evidence="2"/>
<dbReference type="PROSITE" id="PS50026">
    <property type="entry name" value="EGF_3"/>
    <property type="match status" value="1"/>
</dbReference>
<feature type="domain" description="Tyrosine-protein phosphatase" evidence="16">
    <location>
        <begin position="2896"/>
        <end position="3161"/>
    </location>
</feature>
<dbReference type="Gene3D" id="2.170.300.10">
    <property type="entry name" value="Tie2 ligand-binding domain superfamily"/>
    <property type="match status" value="1"/>
</dbReference>
<feature type="domain" description="Fibronectin type-III" evidence="18">
    <location>
        <begin position="1040"/>
        <end position="1136"/>
    </location>
</feature>
<feature type="domain" description="Fibronectin type-III" evidence="18">
    <location>
        <begin position="437"/>
        <end position="543"/>
    </location>
</feature>
<evidence type="ECO:0000256" key="7">
    <source>
        <dbReference type="ARBA" id="ARBA00022989"/>
    </source>
</evidence>
<keyword evidence="5" id="KW-0378">Hydrolase</keyword>
<evidence type="ECO:0000256" key="8">
    <source>
        <dbReference type="ARBA" id="ARBA00023136"/>
    </source>
</evidence>
<evidence type="ECO:0000256" key="10">
    <source>
        <dbReference type="ARBA" id="ARBA00051722"/>
    </source>
</evidence>
<evidence type="ECO:0000256" key="6">
    <source>
        <dbReference type="ARBA" id="ARBA00022912"/>
    </source>
</evidence>
<evidence type="ECO:0000259" key="17">
    <source>
        <dbReference type="PROSITE" id="PS50056"/>
    </source>
</evidence>
<dbReference type="SMART" id="SM00181">
    <property type="entry name" value="EGF"/>
    <property type="match status" value="3"/>
</dbReference>
<dbReference type="InterPro" id="IPR000387">
    <property type="entry name" value="Tyr_Pase_dom"/>
</dbReference>
<evidence type="ECO:0000256" key="12">
    <source>
        <dbReference type="SAM" id="MobiDB-lite"/>
    </source>
</evidence>
<feature type="chain" id="PRO_5034868125" description="protein-tyrosine-phosphatase" evidence="14">
    <location>
        <begin position="26"/>
        <end position="3172"/>
    </location>
</feature>
<feature type="domain" description="Fibronectin type-III" evidence="18">
    <location>
        <begin position="1440"/>
        <end position="1538"/>
    </location>
</feature>
<feature type="domain" description="Fibronectin type-III" evidence="18">
    <location>
        <begin position="2053"/>
        <end position="2147"/>
    </location>
</feature>
<dbReference type="GO" id="GO:0004725">
    <property type="term" value="F:protein tyrosine phosphatase activity"/>
    <property type="evidence" value="ECO:0007669"/>
    <property type="project" value="UniProtKB-EC"/>
</dbReference>
<dbReference type="SMART" id="SM00404">
    <property type="entry name" value="PTPc_motif"/>
    <property type="match status" value="2"/>
</dbReference>
<feature type="region of interest" description="Disordered" evidence="12">
    <location>
        <begin position="2556"/>
        <end position="2580"/>
    </location>
</feature>
<evidence type="ECO:0000259" key="15">
    <source>
        <dbReference type="PROSITE" id="PS50026"/>
    </source>
</evidence>
<feature type="domain" description="Fibronectin type-III" evidence="18">
    <location>
        <begin position="1539"/>
        <end position="1644"/>
    </location>
</feature>
<dbReference type="FunFam" id="2.170.300.10:FF:000003">
    <property type="entry name" value="tyrosine-protein kinase receptor Tie-1 isoform X1"/>
    <property type="match status" value="1"/>
</dbReference>
<feature type="domain" description="Fibronectin type-III" evidence="18">
    <location>
        <begin position="2149"/>
        <end position="2247"/>
    </location>
</feature>
<dbReference type="PROSITE" id="PS00022">
    <property type="entry name" value="EGF_1"/>
    <property type="match status" value="2"/>
</dbReference>
<evidence type="ECO:0000256" key="9">
    <source>
        <dbReference type="ARBA" id="ARBA00023180"/>
    </source>
</evidence>
<dbReference type="PRINTS" id="PR00700">
    <property type="entry name" value="PRTYPHPHTASE"/>
</dbReference>
<feature type="domain" description="Fibronectin type-III" evidence="18">
    <location>
        <begin position="1645"/>
        <end position="1740"/>
    </location>
</feature>
<feature type="domain" description="Fibronectin type-III" evidence="18">
    <location>
        <begin position="1139"/>
        <end position="1241"/>
    </location>
</feature>
<dbReference type="PROSITE" id="PS50055">
    <property type="entry name" value="TYR_PHOSPHATASE_PTP"/>
    <property type="match status" value="2"/>
</dbReference>
<dbReference type="PROSITE" id="PS50056">
    <property type="entry name" value="TYR_PHOSPHATASE_2"/>
    <property type="match status" value="2"/>
</dbReference>
<proteinExistence type="predicted"/>
<sequence length="3172" mass="349534">MATGLGVATVLSALLTLGLFLPVSGKEPFLDFTCMASRALVPSAADRSGLTITAYSPLSNASIFLDGQDRRSFSPSRVRDFKCSLETENYKSVTTVLISTEDANLYPPRLTMTYDPLTEDGNITLQMTVRDDCNGSDKYRWFDVLNSKEKIGMEADVMLTSEHFYNRSSIVLRHFFKQCKENAGFTQVLVRECPTGKWSPKDDCQMECSICLNGGMCHPETGQCICPPGFSGSQCQNVHGQNVFGQQGQYSCSLSEDPHDGGCQGQLFCLPEPFGCTCGAGYKGISCSEECEEGTYGANCEQRCHCQNSSTCRPDTGECDGSPCQEGWSGQNCQEMNLVIALTFDAVNINQTTNITCSVPYMYHYAAPRWNESDFLLLLPDGTEKDADFFIEDESSNTVEYIFRVVANSLSAVYSCTGVSVNASVTVSVTAFEPPWLSTQPTVFNSSSNTITLTWEAWGTQPSDRGEGPLVKYIITYLELGADGTGEGNITALEAPEDARSIVVQGLREATGYEFRVTAVRPGVGGAGPPSPPTAGNTTCAVAGPPTSLVVRPINASALRLSWSRPAGTGCPVITYRIRCELRKWTECPSTENKFIGYKQTRDYSLVVGSLLPYRLYRFKVRSETDAGVSSDMTNGKNTTSQSVPGPPVLLQSESTNTSLDFAWTEPDCADRNGVILGYHVQLLDRHGNPLLEGVTSPSETNFTFQSLDPCTDYQFHVRGWTSAGNGSFSNLLNVTTAEGVPDKVARLNIFAVNSTHLQVSWFPPLQAPCQILGYSLSYTLVQQGQCEPAESPETLTVSVLNSLVATVPGLLPYSEYAVVVRAMTAAGDGEGFTGIGRTLEGVPGHPVSVTAETTPHSLTFTWDPPVCAERNGLLTSYHASLWSATGTTEKRLVSSEAQVLFENVQACTNYSFEVGAETSVGPGLLTELPVTTDSELPDVVTDVQIYYTRRSLQLDWQPPTGTQCDILGYNLTYKLVKHLACDGNKDFDEELVTTENPHYVATDLSPYSHYLVSVAAMTSAGMGNWTHEYADTLQEEPGKPINVSLEEATSRSLSFTWEPPPCDKRNGLIIGYKYKFVETEGRSRIEENDTLPNVTMVSFDQLLPCTKYHFKVKAQTSVGGSGFTTALFDFTEEEVPNAVSNVSVTSDSNSILVTWKLPTDTNPCITGYLITHKLEGHLPCRENVVNSIEFNTTVGNSSSEHLIDRLSPASNYTVTISALTIYGGGEPVSRAIATEESVPAPPVSVSPTFTTSSSLGFTWQPPACNDSNGVIQAYHYRLTNMQTGAVRNETTGATVTMATFEGLPACTGYSFQVRAQTSAGYGMFSPALPSSTRGQAPNAVRNLVARPLATSLELTWIEPENASCDISHYLISFQLVRHLQCPQNETGTLLINETVNGTETRYDIPALSPASKYLVSIRAQTVSGFGEAESLEVNTLEAAPGNPINVRVEERMPRSLTFSWEPPPCNEKNGAISNYVCKLFKTPSTRRIEQEELLPNVTMVSFHKLLPCTQYHFKVKAKTSKGTGTFTDAHFEYTKGEVPNAVSEVSVTSNSSSVRVTWTPSADTNPCGITAYLITHKLERHLPCGEEVDSIEFNTTVGNSSREYRIDDLSPASNYTVTVSPLNVYGPGDLVSRAIATDESVPGPVSNVSVTSVGQFSASISWGAPSCEDSNGRIIQYVWQIKLDGSIDDTQSLTGTTTDTSVRVSNLTPCSTYTVTIQAETGAGVGHGSSSSPFTTMPAAPGKVGPPVVSSKASTFARVSWSSPVASDNPCAVQLYTVRYYLKKLRACPTKEVDEGLTVNTSNTQLDLTPLQPFSVYRLSLAALTEGGYGEVSDELRFDTNSSVPDQVTGVRLVNSSKDFLQFAWNELECEARHDKINGYEYEVRRPEDSSDDDSFSRVGETQLFALISHLDSCTEYQFRVRAVGKTSRGYWSKWEIAVTSTALPEQVQNLTLRHGDDPATQIQASWQPSPLDVCTVSTYQVGYLAWSLEECSLNTSSNNWTFISVKTLSAVLRGLQAYSQHNVSVRGETAAGLGREVFALLETSEDVPTGPPENISTSLIGTQEIRFHWKPPHCGQQNGLITGYNYTLLDERSNQTKASGHVLITEVLLSGLVPYVEYHFYVQANTAVGPGPDGHLFVRTEEGEPPPPRNFRVSNAERTFLELEWNPPHPPSGIISAYQILYWPSSLDETAAVTRGPLMDPTNPVHRYTITDLKPYTEYDIKIRAKTGAGHGEFSETITQRTAEGTPEMPARVMVLERTADAITVAWEEPENINGVLKEYKIEYRIVDQPFEPSSGDAPGSQVVQQIMVNKDITRHQIGNLESATGYEVRVAAKTVEFGDDATLPSVYTLIPAINSPERTEPPTVGDDNTVTLQLKPIDSKYISVYQVTVAKLQASRKRSAESPGNYRDSPNNYVAAEFDKTALPDTFRVGDNRTYGRYFNAALQPDTQYNIQFCGVGRTKQDTRTGCSDPMAVTTNPVGSFPMSSILGAIIAVLVVVALVVAAVVVIRKRRNSAKSAPGTNGMVLSDMEKAESRSNGLQNQAVAEEIVRSQLRRSGGVKGQSTTPAPKPVQGALPRKAWKPHKAVGLQDLPQYVKRKKANSNKGFVRDYASFPDEELYSCNVAQRDVNKNKNRYANIIPYDYSRVVLDPINDDPDTDYINASYVDGYRKKNAYIATQGHNKYSTPDFWRMVWQQEVAIIVMLTNLVENAKKKCAQYWPDNQLDYNSIIVKKVKERVEQDFTERVFVISNFDIEEDIPREVRQFHYTSWPDMGLPDSPAPLMNFIHEVKQMEENNMGPMVVHCSAGVGRTGTFITVDAMLNMVAEEKQINVIDFVYEMRKKRPKMVQTQDQYMFIFEVLLETLLCGDTVMSLSTFPVQYAALRDSNPLTSNSYVQEHLRVLDTMSVAPSEDNCYGGRNELNQDKNRFHDCIPLDKSRPYLMSPGEGGSTNYINASFIDAYKRKDGFLATQSPLPNTVVDFWRMVYDYNARVIVMLNQIDGSDETCAPYWIDDPEETAELGVFEVQLRDCKDFKHTIARTFKLKNTTKASEKPRTIHHFEFLQWSPEEETPASIVPFLCFMELVQQSHCQTGGDARIAVHCLDGVSRSGIFCTAMASLEKLKEEKVVDVFHAVRNLRRSRHNMVESQDQYLFCYEVLNTYLEENQTYANFR</sequence>
<dbReference type="InterPro" id="IPR000742">
    <property type="entry name" value="EGF"/>
</dbReference>
<keyword evidence="11" id="KW-0245">EGF-like domain</keyword>
<evidence type="ECO:0000256" key="2">
    <source>
        <dbReference type="ARBA" id="ARBA00013064"/>
    </source>
</evidence>